<reference evidence="2" key="1">
    <citation type="submission" date="2018-06" db="EMBL/GenBank/DDBJ databases">
        <authorList>
            <consortium name="Pathogen Informatics"/>
        </authorList>
    </citation>
    <scope>NUCLEOTIDE SEQUENCE [LARGE SCALE GENOMIC DNA]</scope>
    <source>
        <strain evidence="2">NCTC10135</strain>
    </source>
</reference>
<dbReference type="AlphaFoldDB" id="A0A3B0PF78"/>
<dbReference type="KEGG" id="mala:NCTC10135_00684"/>
<evidence type="ECO:0000313" key="2">
    <source>
        <dbReference type="Proteomes" id="UP000259864"/>
    </source>
</evidence>
<protein>
    <submittedName>
        <fullName evidence="1">Uncharacterized protein</fullName>
    </submittedName>
</protein>
<name>A0A3B0PF78_9BACT</name>
<sequence length="46" mass="5301">MPAYFQQIPKDLPEEITSTKSMFQGIQDAFSDQLVNFVNHPNISSW</sequence>
<organism evidence="1 2">
    <name type="scientific">Metamycoplasma alkalescens</name>
    <dbReference type="NCBI Taxonomy" id="45363"/>
    <lineage>
        <taxon>Bacteria</taxon>
        <taxon>Bacillati</taxon>
        <taxon>Mycoplasmatota</taxon>
        <taxon>Mycoplasmoidales</taxon>
        <taxon>Metamycoplasmataceae</taxon>
        <taxon>Metamycoplasma</taxon>
    </lineage>
</organism>
<proteinExistence type="predicted"/>
<dbReference type="EMBL" id="LS991949">
    <property type="protein sequence ID" value="SYV90166.1"/>
    <property type="molecule type" value="Genomic_DNA"/>
</dbReference>
<dbReference type="Proteomes" id="UP000259864">
    <property type="component" value="Chromosome 1"/>
</dbReference>
<accession>A0A3B0PF78</accession>
<gene>
    <name evidence="1" type="ORF">NCTC10135_00684</name>
</gene>
<feature type="non-terminal residue" evidence="1">
    <location>
        <position position="46"/>
    </location>
</feature>
<evidence type="ECO:0000313" key="1">
    <source>
        <dbReference type="EMBL" id="SYV90166.1"/>
    </source>
</evidence>